<accession>A0AAD2HCL6</accession>
<dbReference type="Pfam" id="PF02076">
    <property type="entry name" value="STE3"/>
    <property type="match status" value="1"/>
</dbReference>
<keyword evidence="4 10" id="KW-0812">Transmembrane</keyword>
<protein>
    <recommendedName>
        <fullName evidence="13">Pheromone receptor</fullName>
    </recommendedName>
</protein>
<dbReference type="InterPro" id="IPR001499">
    <property type="entry name" value="GPCR_STE3"/>
</dbReference>
<evidence type="ECO:0008006" key="13">
    <source>
        <dbReference type="Google" id="ProtNLM"/>
    </source>
</evidence>
<comment type="caution">
    <text evidence="11">The sequence shown here is derived from an EMBL/GenBank/DDBJ whole genome shotgun (WGS) entry which is preliminary data.</text>
</comment>
<feature type="transmembrane region" description="Helical" evidence="10">
    <location>
        <begin position="63"/>
        <end position="81"/>
    </location>
</feature>
<keyword evidence="8" id="KW-0675">Receptor</keyword>
<dbReference type="GO" id="GO:0000750">
    <property type="term" value="P:pheromone-dependent signal transduction involved in conjugation with cellular fusion"/>
    <property type="evidence" value="ECO:0007669"/>
    <property type="project" value="TreeGrafter"/>
</dbReference>
<dbReference type="CDD" id="cd14966">
    <property type="entry name" value="7tmD_STE3"/>
    <property type="match status" value="1"/>
</dbReference>
<evidence type="ECO:0000313" key="11">
    <source>
        <dbReference type="EMBL" id="CAK5271742.1"/>
    </source>
</evidence>
<evidence type="ECO:0000256" key="9">
    <source>
        <dbReference type="ARBA" id="ARBA00023224"/>
    </source>
</evidence>
<keyword evidence="12" id="KW-1185">Reference proteome</keyword>
<comment type="subcellular location">
    <subcellularLocation>
        <location evidence="1">Membrane</location>
        <topology evidence="1">Multi-pass membrane protein</topology>
    </subcellularLocation>
</comment>
<dbReference type="EMBL" id="CAVNYO010000174">
    <property type="protein sequence ID" value="CAK5271742.1"/>
    <property type="molecule type" value="Genomic_DNA"/>
</dbReference>
<evidence type="ECO:0000256" key="1">
    <source>
        <dbReference type="ARBA" id="ARBA00004141"/>
    </source>
</evidence>
<evidence type="ECO:0000256" key="4">
    <source>
        <dbReference type="ARBA" id="ARBA00022692"/>
    </source>
</evidence>
<sequence>MVAFVLYIRCFSAAAKRTSLPLPFLRTLNMHYELPIGAFLSAIIALVPLPWHWRAGNVPTLTIIAWLFYSNIMLGVNSILWAGNIETKALVWCDIATKSQIGAGMALPACCLCLCIQLERIASVRQVRTSTEEKRRRMYLEIALCWGLPVLSMALHYIVQGHRFDIVQEFGCRPSIYVSLAAIFLVYVPPLTVVLLTLCFATVALYHFFRRRLTFARHLADKNAALTPSRYFRLMAMSLVMMLWTTFITVTNMLLTINMPLRPWISWQNVHSNFSRVGVFPHVFIPATTWRWTFFVFWSIPITTILFFSFFAFGQEAMKEYRACFTAVRHLIQVPYTKKHPEGLPSVARFPHTERKMFVVSDFNPHATDMATNTTKSVCDDIPLTPHSTTSFSTCAPSYDSVSIPDKLAPHFSDEGHISRMA</sequence>
<keyword evidence="6" id="KW-0297">G-protein coupled receptor</keyword>
<dbReference type="PANTHER" id="PTHR28097:SF1">
    <property type="entry name" value="PHEROMONE A FACTOR RECEPTOR"/>
    <property type="match status" value="1"/>
</dbReference>
<evidence type="ECO:0000256" key="2">
    <source>
        <dbReference type="ARBA" id="ARBA00011085"/>
    </source>
</evidence>
<dbReference type="InterPro" id="IPR001546">
    <property type="entry name" value="GPCR_Pheromne_A_rcpt"/>
</dbReference>
<dbReference type="PANTHER" id="PTHR28097">
    <property type="entry name" value="PHEROMONE A FACTOR RECEPTOR"/>
    <property type="match status" value="1"/>
</dbReference>
<evidence type="ECO:0000256" key="6">
    <source>
        <dbReference type="ARBA" id="ARBA00023040"/>
    </source>
</evidence>
<evidence type="ECO:0000256" key="5">
    <source>
        <dbReference type="ARBA" id="ARBA00022989"/>
    </source>
</evidence>
<comment type="similarity">
    <text evidence="2">Belongs to the G-protein coupled receptor 4 family.</text>
</comment>
<dbReference type="Proteomes" id="UP001295794">
    <property type="component" value="Unassembled WGS sequence"/>
</dbReference>
<keyword evidence="7 10" id="KW-0472">Membrane</keyword>
<name>A0AAD2HCL6_9AGAR</name>
<proteinExistence type="inferred from homology"/>
<feature type="transmembrane region" description="Helical" evidence="10">
    <location>
        <begin position="31"/>
        <end position="51"/>
    </location>
</feature>
<keyword evidence="9" id="KW-0807">Transducer</keyword>
<keyword evidence="5 10" id="KW-1133">Transmembrane helix</keyword>
<evidence type="ECO:0000256" key="3">
    <source>
        <dbReference type="ARBA" id="ARBA00022507"/>
    </source>
</evidence>
<dbReference type="PRINTS" id="PR00899">
    <property type="entry name" value="GPCRSTE3"/>
</dbReference>
<feature type="transmembrane region" description="Helical" evidence="10">
    <location>
        <begin position="139"/>
        <end position="159"/>
    </location>
</feature>
<evidence type="ECO:0000313" key="12">
    <source>
        <dbReference type="Proteomes" id="UP001295794"/>
    </source>
</evidence>
<feature type="transmembrane region" description="Helical" evidence="10">
    <location>
        <begin position="230"/>
        <end position="255"/>
    </location>
</feature>
<gene>
    <name evidence="11" type="ORF">MYCIT1_LOCUS17018</name>
</gene>
<feature type="transmembrane region" description="Helical" evidence="10">
    <location>
        <begin position="292"/>
        <end position="313"/>
    </location>
</feature>
<reference evidence="11" key="1">
    <citation type="submission" date="2023-11" db="EMBL/GenBank/DDBJ databases">
        <authorList>
            <person name="De Vega J J."/>
            <person name="De Vega J J."/>
        </authorList>
    </citation>
    <scope>NUCLEOTIDE SEQUENCE</scope>
</reference>
<dbReference type="GO" id="GO:0005886">
    <property type="term" value="C:plasma membrane"/>
    <property type="evidence" value="ECO:0007669"/>
    <property type="project" value="TreeGrafter"/>
</dbReference>
<organism evidence="11 12">
    <name type="scientific">Mycena citricolor</name>
    <dbReference type="NCBI Taxonomy" id="2018698"/>
    <lineage>
        <taxon>Eukaryota</taxon>
        <taxon>Fungi</taxon>
        <taxon>Dikarya</taxon>
        <taxon>Basidiomycota</taxon>
        <taxon>Agaricomycotina</taxon>
        <taxon>Agaricomycetes</taxon>
        <taxon>Agaricomycetidae</taxon>
        <taxon>Agaricales</taxon>
        <taxon>Marasmiineae</taxon>
        <taxon>Mycenaceae</taxon>
        <taxon>Mycena</taxon>
    </lineage>
</organism>
<dbReference type="AlphaFoldDB" id="A0AAD2HCL6"/>
<feature type="transmembrane region" description="Helical" evidence="10">
    <location>
        <begin position="179"/>
        <end position="209"/>
    </location>
</feature>
<evidence type="ECO:0000256" key="8">
    <source>
        <dbReference type="ARBA" id="ARBA00023170"/>
    </source>
</evidence>
<dbReference type="PRINTS" id="PR00900">
    <property type="entry name" value="PHEROMONEAR"/>
</dbReference>
<keyword evidence="3" id="KW-0589">Pheromone response</keyword>
<evidence type="ECO:0000256" key="10">
    <source>
        <dbReference type="SAM" id="Phobius"/>
    </source>
</evidence>
<dbReference type="GO" id="GO:0004933">
    <property type="term" value="F:mating-type a-factor pheromone receptor activity"/>
    <property type="evidence" value="ECO:0007669"/>
    <property type="project" value="InterPro"/>
</dbReference>
<evidence type="ECO:0000256" key="7">
    <source>
        <dbReference type="ARBA" id="ARBA00023136"/>
    </source>
</evidence>